<accession>A0A1G6YMX8</accession>
<dbReference type="RefSeq" id="WP_090860116.1">
    <property type="nucleotide sequence ID" value="NZ_FMZM01000012.1"/>
</dbReference>
<dbReference type="InterPro" id="IPR022300">
    <property type="entry name" value="PPK2-rel_1"/>
</dbReference>
<proteinExistence type="predicted"/>
<name>A0A1G6YMX8_9ACTN</name>
<feature type="domain" description="Polyphosphate kinase-2-related" evidence="3">
    <location>
        <begin position="35"/>
        <end position="259"/>
    </location>
</feature>
<sequence length="285" mass="31587">MAGTPTTGDLLRVPAGVVDLSAVATDATPGFGHGKSAGRAALAELGEELADLQERLFAEGRSGGSRRVLLVLQGMDTSGKGGTLRRTVGLVDPQGVRITSFKAPTEEERAHDFLWRIERALPGAGYLGVFDRSHYEDVLIARVRGLAPAEELERRYDAIIDFERRLVESGTTLVKVMLHISADEQKERLLARLDDPAKHWKFNPGDIDERAHWPAYREAYEIALERTSTEAAPWYVVPADRKWYRDLAVGRLLLEALRGLDPQWPAADFDVTHERARLTGEEPVA</sequence>
<gene>
    <name evidence="4" type="ORF">SAMN05421872_112101</name>
</gene>
<dbReference type="Proteomes" id="UP000199034">
    <property type="component" value="Unassembled WGS sequence"/>
</dbReference>
<organism evidence="4 5">
    <name type="scientific">Nocardioides lianchengensis</name>
    <dbReference type="NCBI Taxonomy" id="1045774"/>
    <lineage>
        <taxon>Bacteria</taxon>
        <taxon>Bacillati</taxon>
        <taxon>Actinomycetota</taxon>
        <taxon>Actinomycetes</taxon>
        <taxon>Propionibacteriales</taxon>
        <taxon>Nocardioidaceae</taxon>
        <taxon>Nocardioides</taxon>
    </lineage>
</organism>
<evidence type="ECO:0000256" key="1">
    <source>
        <dbReference type="ARBA" id="ARBA00022679"/>
    </source>
</evidence>
<keyword evidence="1 4" id="KW-0808">Transferase</keyword>
<dbReference type="Gene3D" id="3.40.50.300">
    <property type="entry name" value="P-loop containing nucleotide triphosphate hydrolases"/>
    <property type="match status" value="1"/>
</dbReference>
<reference evidence="4 5" key="1">
    <citation type="submission" date="2016-10" db="EMBL/GenBank/DDBJ databases">
        <authorList>
            <person name="de Groot N.N."/>
        </authorList>
    </citation>
    <scope>NUCLEOTIDE SEQUENCE [LARGE SCALE GENOMIC DNA]</scope>
    <source>
        <strain evidence="4 5">CGMCC 4.6858</strain>
    </source>
</reference>
<dbReference type="InterPro" id="IPR027417">
    <property type="entry name" value="P-loop_NTPase"/>
</dbReference>
<dbReference type="OrthoDB" id="9775224at2"/>
<evidence type="ECO:0000259" key="3">
    <source>
        <dbReference type="Pfam" id="PF03976"/>
    </source>
</evidence>
<dbReference type="NCBIfam" id="TIGR03709">
    <property type="entry name" value="PPK2_rel_1"/>
    <property type="match status" value="1"/>
</dbReference>
<evidence type="ECO:0000313" key="4">
    <source>
        <dbReference type="EMBL" id="SDD91661.1"/>
    </source>
</evidence>
<dbReference type="PANTHER" id="PTHR34383:SF3">
    <property type="entry name" value="POLYPHOSPHATE:AMP PHOSPHOTRANSFERASE"/>
    <property type="match status" value="1"/>
</dbReference>
<protein>
    <submittedName>
        <fullName evidence="4">Polyphosphate:nucleotide phosphotransferase, PPK2 family</fullName>
    </submittedName>
</protein>
<dbReference type="InterPro" id="IPR016898">
    <property type="entry name" value="Polyphosphate_phosphotransfera"/>
</dbReference>
<evidence type="ECO:0000313" key="5">
    <source>
        <dbReference type="Proteomes" id="UP000199034"/>
    </source>
</evidence>
<dbReference type="InterPro" id="IPR022488">
    <property type="entry name" value="PPK2-related"/>
</dbReference>
<dbReference type="GO" id="GO:0006797">
    <property type="term" value="P:polyphosphate metabolic process"/>
    <property type="evidence" value="ECO:0007669"/>
    <property type="project" value="InterPro"/>
</dbReference>
<keyword evidence="2" id="KW-0418">Kinase</keyword>
<dbReference type="GO" id="GO:0008976">
    <property type="term" value="F:polyphosphate kinase activity"/>
    <property type="evidence" value="ECO:0007669"/>
    <property type="project" value="InterPro"/>
</dbReference>
<dbReference type="AlphaFoldDB" id="A0A1G6YMX8"/>
<dbReference type="PANTHER" id="PTHR34383">
    <property type="entry name" value="POLYPHOSPHATE:AMP PHOSPHOTRANSFERASE-RELATED"/>
    <property type="match status" value="1"/>
</dbReference>
<dbReference type="EMBL" id="FMZM01000012">
    <property type="protein sequence ID" value="SDD91661.1"/>
    <property type="molecule type" value="Genomic_DNA"/>
</dbReference>
<keyword evidence="5" id="KW-1185">Reference proteome</keyword>
<evidence type="ECO:0000256" key="2">
    <source>
        <dbReference type="ARBA" id="ARBA00022777"/>
    </source>
</evidence>
<dbReference type="SUPFAM" id="SSF52540">
    <property type="entry name" value="P-loop containing nucleoside triphosphate hydrolases"/>
    <property type="match status" value="1"/>
</dbReference>
<dbReference type="STRING" id="1045774.SAMN05421872_112101"/>
<dbReference type="Pfam" id="PF03976">
    <property type="entry name" value="PPK2"/>
    <property type="match status" value="1"/>
</dbReference>
<dbReference type="PIRSF" id="PIRSF028756">
    <property type="entry name" value="PPK2_prd"/>
    <property type="match status" value="1"/>
</dbReference>